<keyword evidence="4" id="KW-1003">Cell membrane</keyword>
<dbReference type="InterPro" id="IPR038377">
    <property type="entry name" value="Na/Glc_symporter_sf"/>
</dbReference>
<dbReference type="Proteomes" id="UP000694393">
    <property type="component" value="Unplaced"/>
</dbReference>
<proteinExistence type="inferred from homology"/>
<evidence type="ECO:0000313" key="15">
    <source>
        <dbReference type="Proteomes" id="UP000694393"/>
    </source>
</evidence>
<evidence type="ECO:0000256" key="6">
    <source>
        <dbReference type="ARBA" id="ARBA00022989"/>
    </source>
</evidence>
<comment type="similarity">
    <text evidence="2 11">Belongs to the sodium:solute symporter (SSF) (TC 2.A.21) family.</text>
</comment>
<dbReference type="AlphaFoldDB" id="A0A8C8VMQ6"/>
<feature type="transmembrane region" description="Helical" evidence="13">
    <location>
        <begin position="122"/>
        <end position="149"/>
    </location>
</feature>
<keyword evidence="10" id="KW-0739">Sodium transport</keyword>
<sequence>MAFTVVDYVIFVLLLAVSSAIGLFHALSGGRQRTVQEFLLANRSMSFLPVALSLLATFQSAVAILGVPAEIYRFGTQYWFLGCCYFLGLLIPAHIFIPVFYRLHLTSAYEYLELRFNKAVRVCGTMTFIFQMVMVAAGPTFLMAGVLLAVTQLDLWGAVLAVGLVCTLYTALGGLKAVIWTDVFQTLVMFAGQLAVIVVGCVKVGGMGRVWQLATEQGKISGLDLNPDPFERHTFWTLAVGGVFMMLSLYGVNQAQVQRYLSSRTEREAVLSCYAVFPCQQIVLCLSCLTGLVMFAYYQEHPLTADQSKATPDQLVLYFVMDVLKDLPGLPGLFVACLFSGSLSTISSAFNSLATVTMEDLIHPHFPGIPESRITLFSKLLGESRSCGGPWCHTPWGRGVLPNPLPGGSLQRDGWQAGPGKHLLAVQMWRPSLLPSSPCCPGLWAHIPELIGFKARRAQHHPPSNLPPDRPHNLPACSRP</sequence>
<evidence type="ECO:0000313" key="14">
    <source>
        <dbReference type="Ensembl" id="ENSPCEP00000019411.1"/>
    </source>
</evidence>
<dbReference type="GO" id="GO:0015293">
    <property type="term" value="F:symporter activity"/>
    <property type="evidence" value="ECO:0007669"/>
    <property type="project" value="TreeGrafter"/>
</dbReference>
<keyword evidence="15" id="KW-1185">Reference proteome</keyword>
<evidence type="ECO:0000256" key="2">
    <source>
        <dbReference type="ARBA" id="ARBA00006434"/>
    </source>
</evidence>
<evidence type="ECO:0000256" key="7">
    <source>
        <dbReference type="ARBA" id="ARBA00023053"/>
    </source>
</evidence>
<feature type="region of interest" description="Disordered" evidence="12">
    <location>
        <begin position="458"/>
        <end position="480"/>
    </location>
</feature>
<evidence type="ECO:0000256" key="1">
    <source>
        <dbReference type="ARBA" id="ARBA00004651"/>
    </source>
</evidence>
<feature type="transmembrane region" description="Helical" evidence="13">
    <location>
        <begin position="6"/>
        <end position="27"/>
    </location>
</feature>
<dbReference type="GO" id="GO:0006814">
    <property type="term" value="P:sodium ion transport"/>
    <property type="evidence" value="ECO:0007669"/>
    <property type="project" value="UniProtKB-KW"/>
</dbReference>
<feature type="transmembrane region" description="Helical" evidence="13">
    <location>
        <begin position="234"/>
        <end position="252"/>
    </location>
</feature>
<evidence type="ECO:0000256" key="3">
    <source>
        <dbReference type="ARBA" id="ARBA00022448"/>
    </source>
</evidence>
<feature type="transmembrane region" description="Helical" evidence="13">
    <location>
        <begin position="79"/>
        <end position="101"/>
    </location>
</feature>
<evidence type="ECO:0000256" key="4">
    <source>
        <dbReference type="ARBA" id="ARBA00022475"/>
    </source>
</evidence>
<feature type="transmembrane region" description="Helical" evidence="13">
    <location>
        <begin position="330"/>
        <end position="350"/>
    </location>
</feature>
<feature type="transmembrane region" description="Helical" evidence="13">
    <location>
        <begin position="187"/>
        <end position="214"/>
    </location>
</feature>
<reference evidence="14" key="2">
    <citation type="submission" date="2025-09" db="UniProtKB">
        <authorList>
            <consortium name="Ensembl"/>
        </authorList>
    </citation>
    <scope>IDENTIFICATION</scope>
</reference>
<dbReference type="NCBIfam" id="TIGR00813">
    <property type="entry name" value="sss"/>
    <property type="match status" value="1"/>
</dbReference>
<dbReference type="PANTHER" id="PTHR42985:SF2">
    <property type="entry name" value="SODIUM-DEPENDENT MULTIVITAMIN TRANSPORTER"/>
    <property type="match status" value="1"/>
</dbReference>
<evidence type="ECO:0000256" key="12">
    <source>
        <dbReference type="SAM" id="MobiDB-lite"/>
    </source>
</evidence>
<evidence type="ECO:0000256" key="11">
    <source>
        <dbReference type="RuleBase" id="RU362091"/>
    </source>
</evidence>
<feature type="transmembrane region" description="Helical" evidence="13">
    <location>
        <begin position="273"/>
        <end position="298"/>
    </location>
</feature>
<protein>
    <recommendedName>
        <fullName evidence="16">Solute carrier family 5 member 6</fullName>
    </recommendedName>
</protein>
<comment type="subcellular location">
    <subcellularLocation>
        <location evidence="1">Cell membrane</location>
        <topology evidence="1">Multi-pass membrane protein</topology>
    </subcellularLocation>
</comment>
<dbReference type="PANTHER" id="PTHR42985">
    <property type="entry name" value="SODIUM-COUPLED MONOCARBOXYLATE TRANSPORTER"/>
    <property type="match status" value="1"/>
</dbReference>
<organism evidence="14 15">
    <name type="scientific">Pelusios castaneus</name>
    <name type="common">West African mud turtle</name>
    <dbReference type="NCBI Taxonomy" id="367368"/>
    <lineage>
        <taxon>Eukaryota</taxon>
        <taxon>Metazoa</taxon>
        <taxon>Chordata</taxon>
        <taxon>Craniata</taxon>
        <taxon>Vertebrata</taxon>
        <taxon>Euteleostomi</taxon>
        <taxon>Archelosauria</taxon>
        <taxon>Testudinata</taxon>
        <taxon>Testudines</taxon>
        <taxon>Pleurodira</taxon>
        <taxon>Pelomedusidae</taxon>
        <taxon>Pelusios</taxon>
    </lineage>
</organism>
<dbReference type="InterPro" id="IPR001734">
    <property type="entry name" value="Na/solute_symporter"/>
</dbReference>
<keyword evidence="5 13" id="KW-0812">Transmembrane</keyword>
<feature type="transmembrane region" description="Helical" evidence="13">
    <location>
        <begin position="47"/>
        <end position="67"/>
    </location>
</feature>
<evidence type="ECO:0008006" key="16">
    <source>
        <dbReference type="Google" id="ProtNLM"/>
    </source>
</evidence>
<keyword evidence="3" id="KW-0813">Transport</keyword>
<keyword evidence="9 13" id="KW-0472">Membrane</keyword>
<evidence type="ECO:0000256" key="5">
    <source>
        <dbReference type="ARBA" id="ARBA00022692"/>
    </source>
</evidence>
<feature type="transmembrane region" description="Helical" evidence="13">
    <location>
        <begin position="155"/>
        <end position="175"/>
    </location>
</feature>
<accession>A0A8C8VMQ6</accession>
<evidence type="ECO:0000256" key="8">
    <source>
        <dbReference type="ARBA" id="ARBA00023065"/>
    </source>
</evidence>
<dbReference type="Pfam" id="PF00474">
    <property type="entry name" value="SSF"/>
    <property type="match status" value="1"/>
</dbReference>
<evidence type="ECO:0000256" key="9">
    <source>
        <dbReference type="ARBA" id="ARBA00023136"/>
    </source>
</evidence>
<dbReference type="InterPro" id="IPR051163">
    <property type="entry name" value="Sodium:Solute_Symporter_SSF"/>
</dbReference>
<dbReference type="Gene3D" id="1.20.1730.10">
    <property type="entry name" value="Sodium/glucose cotransporter"/>
    <property type="match status" value="1"/>
</dbReference>
<keyword evidence="6 13" id="KW-1133">Transmembrane helix</keyword>
<dbReference type="GO" id="GO:0005886">
    <property type="term" value="C:plasma membrane"/>
    <property type="evidence" value="ECO:0007669"/>
    <property type="project" value="UniProtKB-SubCell"/>
</dbReference>
<dbReference type="PROSITE" id="PS50283">
    <property type="entry name" value="NA_SOLUT_SYMP_3"/>
    <property type="match status" value="1"/>
</dbReference>
<evidence type="ECO:0000256" key="10">
    <source>
        <dbReference type="ARBA" id="ARBA00023201"/>
    </source>
</evidence>
<dbReference type="Ensembl" id="ENSPCET00000020072.1">
    <property type="protein sequence ID" value="ENSPCEP00000019411.1"/>
    <property type="gene ID" value="ENSPCEG00000015094.1"/>
</dbReference>
<keyword evidence="8" id="KW-0406">Ion transport</keyword>
<keyword evidence="7" id="KW-0915">Sodium</keyword>
<name>A0A8C8VMQ6_9SAUR</name>
<reference evidence="14" key="1">
    <citation type="submission" date="2025-08" db="UniProtKB">
        <authorList>
            <consortium name="Ensembl"/>
        </authorList>
    </citation>
    <scope>IDENTIFICATION</scope>
</reference>
<evidence type="ECO:0000256" key="13">
    <source>
        <dbReference type="SAM" id="Phobius"/>
    </source>
</evidence>